<evidence type="ECO:0000256" key="9">
    <source>
        <dbReference type="HAMAP-Rule" id="MF_01023"/>
    </source>
</evidence>
<dbReference type="Proteomes" id="UP000619536">
    <property type="component" value="Unassembled WGS sequence"/>
</dbReference>
<dbReference type="InterPro" id="IPR001917">
    <property type="entry name" value="Aminotrans_II_pyridoxalP_BS"/>
</dbReference>
<dbReference type="Pfam" id="PF00155">
    <property type="entry name" value="Aminotran_1_2"/>
    <property type="match status" value="1"/>
</dbReference>
<comment type="cofactor">
    <cofactor evidence="1 9">
        <name>pyridoxal 5'-phosphate</name>
        <dbReference type="ChEBI" id="CHEBI:597326"/>
    </cofactor>
</comment>
<dbReference type="Gene3D" id="3.90.1150.10">
    <property type="entry name" value="Aspartate Aminotransferase, domain 1"/>
    <property type="match status" value="1"/>
</dbReference>
<dbReference type="Gene3D" id="3.40.640.10">
    <property type="entry name" value="Type I PLP-dependent aspartate aminotransferase-like (Major domain)"/>
    <property type="match status" value="1"/>
</dbReference>
<feature type="modified residue" description="N6-(pyridoxal phosphate)lysine" evidence="9">
    <location>
        <position position="238"/>
    </location>
</feature>
<proteinExistence type="inferred from homology"/>
<dbReference type="HAMAP" id="MF_01023">
    <property type="entry name" value="HisC_aminotrans_2"/>
    <property type="match status" value="1"/>
</dbReference>
<dbReference type="AlphaFoldDB" id="A0A8J3ALC6"/>
<evidence type="ECO:0000256" key="3">
    <source>
        <dbReference type="ARBA" id="ARBA00011738"/>
    </source>
</evidence>
<evidence type="ECO:0000259" key="10">
    <source>
        <dbReference type="Pfam" id="PF00155"/>
    </source>
</evidence>
<comment type="subunit">
    <text evidence="3 9">Homodimer.</text>
</comment>
<comment type="catalytic activity">
    <reaction evidence="9">
        <text>L-histidinol phosphate + 2-oxoglutarate = 3-(imidazol-4-yl)-2-oxopropyl phosphate + L-glutamate</text>
        <dbReference type="Rhea" id="RHEA:23744"/>
        <dbReference type="ChEBI" id="CHEBI:16810"/>
        <dbReference type="ChEBI" id="CHEBI:29985"/>
        <dbReference type="ChEBI" id="CHEBI:57766"/>
        <dbReference type="ChEBI" id="CHEBI:57980"/>
        <dbReference type="EC" id="2.6.1.9"/>
    </reaction>
</comment>
<dbReference type="PANTHER" id="PTHR42885:SF2">
    <property type="entry name" value="HISTIDINOL-PHOSPHATE AMINOTRANSFERASE"/>
    <property type="match status" value="1"/>
</dbReference>
<dbReference type="PANTHER" id="PTHR42885">
    <property type="entry name" value="HISTIDINOL-PHOSPHATE AMINOTRANSFERASE-RELATED"/>
    <property type="match status" value="1"/>
</dbReference>
<dbReference type="RefSeq" id="WP_188354551.1">
    <property type="nucleotide sequence ID" value="NZ_BMDH01000001.1"/>
</dbReference>
<comment type="caution">
    <text evidence="11">The sequence shown here is derived from an EMBL/GenBank/DDBJ whole genome shotgun (WGS) entry which is preliminary data.</text>
</comment>
<reference evidence="11" key="1">
    <citation type="journal article" date="2014" name="Int. J. Syst. Evol. Microbiol.">
        <title>Complete genome sequence of Corynebacterium casei LMG S-19264T (=DSM 44701T), isolated from a smear-ripened cheese.</title>
        <authorList>
            <consortium name="US DOE Joint Genome Institute (JGI-PGF)"/>
            <person name="Walter F."/>
            <person name="Albersmeier A."/>
            <person name="Kalinowski J."/>
            <person name="Ruckert C."/>
        </authorList>
    </citation>
    <scope>NUCLEOTIDE SEQUENCE</scope>
    <source>
        <strain evidence="11">CCM 8606</strain>
    </source>
</reference>
<keyword evidence="6 9" id="KW-0808">Transferase</keyword>
<feature type="domain" description="Aminotransferase class I/classII large" evidence="10">
    <location>
        <begin position="29"/>
        <end position="372"/>
    </location>
</feature>
<dbReference type="GO" id="GO:0004400">
    <property type="term" value="F:histidinol-phosphate transaminase activity"/>
    <property type="evidence" value="ECO:0007669"/>
    <property type="project" value="UniProtKB-UniRule"/>
</dbReference>
<organism evidence="11 12">
    <name type="scientific">Galliscardovia ingluviei</name>
    <dbReference type="NCBI Taxonomy" id="1769422"/>
    <lineage>
        <taxon>Bacteria</taxon>
        <taxon>Bacillati</taxon>
        <taxon>Actinomycetota</taxon>
        <taxon>Actinomycetes</taxon>
        <taxon>Bifidobacteriales</taxon>
        <taxon>Bifidobacteriaceae</taxon>
        <taxon>Galliscardovia</taxon>
    </lineage>
</organism>
<evidence type="ECO:0000256" key="8">
    <source>
        <dbReference type="ARBA" id="ARBA00023102"/>
    </source>
</evidence>
<evidence type="ECO:0000256" key="5">
    <source>
        <dbReference type="ARBA" id="ARBA00022605"/>
    </source>
</evidence>
<keyword evidence="12" id="KW-1185">Reference proteome</keyword>
<evidence type="ECO:0000256" key="7">
    <source>
        <dbReference type="ARBA" id="ARBA00022898"/>
    </source>
</evidence>
<dbReference type="GO" id="GO:0000105">
    <property type="term" value="P:L-histidine biosynthetic process"/>
    <property type="evidence" value="ECO:0007669"/>
    <property type="project" value="UniProtKB-UniRule"/>
</dbReference>
<reference evidence="11" key="2">
    <citation type="submission" date="2020-09" db="EMBL/GenBank/DDBJ databases">
        <authorList>
            <person name="Sun Q."/>
            <person name="Sedlacek I."/>
        </authorList>
    </citation>
    <scope>NUCLEOTIDE SEQUENCE</scope>
    <source>
        <strain evidence="11">CCM 8606</strain>
    </source>
</reference>
<evidence type="ECO:0000313" key="11">
    <source>
        <dbReference type="EMBL" id="GGI13022.1"/>
    </source>
</evidence>
<dbReference type="CDD" id="cd00609">
    <property type="entry name" value="AAT_like"/>
    <property type="match status" value="1"/>
</dbReference>
<dbReference type="InterPro" id="IPR004839">
    <property type="entry name" value="Aminotransferase_I/II_large"/>
</dbReference>
<dbReference type="NCBIfam" id="NF002877">
    <property type="entry name" value="PRK03317.1"/>
    <property type="match status" value="1"/>
</dbReference>
<dbReference type="GO" id="GO:0030170">
    <property type="term" value="F:pyridoxal phosphate binding"/>
    <property type="evidence" value="ECO:0007669"/>
    <property type="project" value="InterPro"/>
</dbReference>
<keyword evidence="7 9" id="KW-0663">Pyridoxal phosphate</keyword>
<sequence length="380" mass="42011">MIPSSLPLRADLRGEEPYGAPQLDVPVCLNVNENPYAPSPEVIDAIVQHVHDISGTLNRYPDREHIELRKALSRYLAQESHVDLPAECLWAANGSNEIMLQLFQAFGGPGTTALGFAPTYSMYPEYARDTFTGWQTVERNDDFTLNRERAVKAIEDIGPSIVLATSPNNPTGTPLSMEDTLELLAACERTQVAGAASGVHPILVVDEAYIEFRSADVPSATTLIAEHPHLAVSRTMSKAFAYAGARLGYLAASQGIIDAVRIVRMPYHLSAVTQAVALAALEHADEQLAQVAHLRQTREETKQWLESLQVHGNPIRVADSQSNFLFFGTFPDREFVFNELLKRGVLIRDVGPTGWLRVCMGTDEEMERFRDAFREVLALL</sequence>
<evidence type="ECO:0000256" key="6">
    <source>
        <dbReference type="ARBA" id="ARBA00022679"/>
    </source>
</evidence>
<protein>
    <recommendedName>
        <fullName evidence="9">Histidinol-phosphate aminotransferase</fullName>
        <ecNumber evidence="9">2.6.1.9</ecNumber>
    </recommendedName>
    <alternativeName>
        <fullName evidence="9">Imidazole acetol-phosphate transaminase</fullName>
    </alternativeName>
</protein>
<comment type="pathway">
    <text evidence="9">Amino-acid biosynthesis; L-histidine biosynthesis; L-histidine from 5-phospho-alpha-D-ribose 1-diphosphate: step 7/9.</text>
</comment>
<evidence type="ECO:0000313" key="12">
    <source>
        <dbReference type="Proteomes" id="UP000619536"/>
    </source>
</evidence>
<evidence type="ECO:0000256" key="4">
    <source>
        <dbReference type="ARBA" id="ARBA00022576"/>
    </source>
</evidence>
<evidence type="ECO:0000256" key="2">
    <source>
        <dbReference type="ARBA" id="ARBA00007970"/>
    </source>
</evidence>
<dbReference type="EC" id="2.6.1.9" evidence="9"/>
<dbReference type="InterPro" id="IPR005861">
    <property type="entry name" value="HisP_aminotrans"/>
</dbReference>
<dbReference type="PROSITE" id="PS00599">
    <property type="entry name" value="AA_TRANSFER_CLASS_2"/>
    <property type="match status" value="1"/>
</dbReference>
<dbReference type="EMBL" id="BMDH01000001">
    <property type="protein sequence ID" value="GGI13022.1"/>
    <property type="molecule type" value="Genomic_DNA"/>
</dbReference>
<keyword evidence="4 9" id="KW-0032">Aminotransferase</keyword>
<comment type="similarity">
    <text evidence="2 9">Belongs to the class-II pyridoxal-phosphate-dependent aminotransferase family. Histidinol-phosphate aminotransferase subfamily.</text>
</comment>
<name>A0A8J3ALC6_9BIFI</name>
<gene>
    <name evidence="9 11" type="primary">hisC</name>
    <name evidence="11" type="ORF">GCM10007377_03880</name>
</gene>
<dbReference type="UniPathway" id="UPA00031">
    <property type="reaction ID" value="UER00012"/>
</dbReference>
<accession>A0A8J3ALC6</accession>
<keyword evidence="5 9" id="KW-0028">Amino-acid biosynthesis</keyword>
<dbReference type="SUPFAM" id="SSF53383">
    <property type="entry name" value="PLP-dependent transferases"/>
    <property type="match status" value="1"/>
</dbReference>
<dbReference type="InterPro" id="IPR015421">
    <property type="entry name" value="PyrdxlP-dep_Trfase_major"/>
</dbReference>
<keyword evidence="8 9" id="KW-0368">Histidine biosynthesis</keyword>
<dbReference type="InterPro" id="IPR015424">
    <property type="entry name" value="PyrdxlP-dep_Trfase"/>
</dbReference>
<evidence type="ECO:0000256" key="1">
    <source>
        <dbReference type="ARBA" id="ARBA00001933"/>
    </source>
</evidence>
<dbReference type="InterPro" id="IPR015422">
    <property type="entry name" value="PyrdxlP-dep_Trfase_small"/>
</dbReference>